<evidence type="ECO:0000256" key="9">
    <source>
        <dbReference type="ARBA" id="ARBA00030365"/>
    </source>
</evidence>
<dbReference type="EMBL" id="POTC01000024">
    <property type="protein sequence ID" value="POF62457.1"/>
    <property type="molecule type" value="Genomic_DNA"/>
</dbReference>
<comment type="similarity">
    <text evidence="2">Belongs to the glycosyltransferase 20 family.</text>
</comment>
<dbReference type="CDD" id="cd03788">
    <property type="entry name" value="GT20_TPS"/>
    <property type="match status" value="1"/>
</dbReference>
<evidence type="ECO:0000256" key="8">
    <source>
        <dbReference type="ARBA" id="ARBA00029654"/>
    </source>
</evidence>
<dbReference type="PANTHER" id="PTHR10788">
    <property type="entry name" value="TREHALOSE-6-PHOSPHATE SYNTHASE"/>
    <property type="match status" value="1"/>
</dbReference>
<accession>A0A2S3W0U3</accession>
<dbReference type="Gene3D" id="3.40.50.2000">
    <property type="entry name" value="Glycogen Phosphorylase B"/>
    <property type="match status" value="2"/>
</dbReference>
<proteinExistence type="inferred from homology"/>
<dbReference type="Proteomes" id="UP000237344">
    <property type="component" value="Unassembled WGS sequence"/>
</dbReference>
<name>A0A2S3W0U3_9PROT</name>
<sequence>MGRLIIVSNRVPAPRDRSQPAGGLAVGLKDALREGDALWFGWSGRQVEHMEGDPTPSIDRVKNVTYATIDLTRAQHAGFYQNFSNGILWPLFHYRVGLMNYSRMDWEMYLGVNAMFARTLRPLLRPDDTIWIHDYHLFPLGQALRDLGVKCRIGFFLHIPFPPWSLVRALPGAELLLEDMQSYDLVGVQTPEDAENLNHALRMNHMAERGQAFPIGIDPVEFRAQAEASMEGPEVSRLRDSLRGAQLVLGVDRLDYSKGLPERFKGYEALLSRYPEHRGRVTFLQVAPISRGNVEEYRQLRCQLDELTGRINGAYSEFDWTPIRYITRPISRDVLAGFYRMADVALITPLRDGMNLVAKEYVAAQDPADPGVLILSHFAGAAPELDEAILVNPYDTDEIADALHQALTMQRPERQTRWIALEKEVSRTTAVSWANDFLQALDGAPVSVSS</sequence>
<keyword evidence="13" id="KW-1185">Reference proteome</keyword>
<dbReference type="RefSeq" id="WP_110095523.1">
    <property type="nucleotide sequence ID" value="NZ_NKUE01000007.1"/>
</dbReference>
<evidence type="ECO:0000313" key="13">
    <source>
        <dbReference type="Proteomes" id="UP000237344"/>
    </source>
</evidence>
<protein>
    <recommendedName>
        <fullName evidence="5">Trehalose-6-phosphate synthase</fullName>
        <ecNumber evidence="4">2.4.1.15</ecNumber>
    </recommendedName>
    <alternativeName>
        <fullName evidence="9">Alpha,alpha-trehalose-phosphate synthase [UDP-forming]</fullName>
    </alternativeName>
    <alternativeName>
        <fullName evidence="10">Osmoregulatory trehalose synthesis protein A</fullName>
    </alternativeName>
    <alternativeName>
        <fullName evidence="8">UDP-glucose-glucosephosphate glucosyltransferase</fullName>
    </alternativeName>
</protein>
<dbReference type="AlphaFoldDB" id="A0A2S3W0U3"/>
<evidence type="ECO:0000256" key="1">
    <source>
        <dbReference type="ARBA" id="ARBA00005199"/>
    </source>
</evidence>
<dbReference type="SUPFAM" id="SSF53756">
    <property type="entry name" value="UDP-Glycosyltransferase/glycogen phosphorylase"/>
    <property type="match status" value="1"/>
</dbReference>
<evidence type="ECO:0000256" key="6">
    <source>
        <dbReference type="ARBA" id="ARBA00022676"/>
    </source>
</evidence>
<evidence type="ECO:0000256" key="10">
    <source>
        <dbReference type="ARBA" id="ARBA00030943"/>
    </source>
</evidence>
<dbReference type="OrthoDB" id="9815690at2"/>
<keyword evidence="7 12" id="KW-0808">Transferase</keyword>
<evidence type="ECO:0000256" key="7">
    <source>
        <dbReference type="ARBA" id="ARBA00022679"/>
    </source>
</evidence>
<dbReference type="Pfam" id="PF00982">
    <property type="entry name" value="Glyco_transf_20"/>
    <property type="match status" value="1"/>
</dbReference>
<keyword evidence="6 12" id="KW-0328">Glycosyltransferase</keyword>
<evidence type="ECO:0000256" key="2">
    <source>
        <dbReference type="ARBA" id="ARBA00008799"/>
    </source>
</evidence>
<evidence type="ECO:0000256" key="3">
    <source>
        <dbReference type="ARBA" id="ARBA00011881"/>
    </source>
</evidence>
<comment type="catalytic activity">
    <reaction evidence="11">
        <text>D-glucose 6-phosphate + UDP-alpha-D-glucose = alpha,alpha-trehalose 6-phosphate + UDP + H(+)</text>
        <dbReference type="Rhea" id="RHEA:18889"/>
        <dbReference type="ChEBI" id="CHEBI:15378"/>
        <dbReference type="ChEBI" id="CHEBI:58223"/>
        <dbReference type="ChEBI" id="CHEBI:58429"/>
        <dbReference type="ChEBI" id="CHEBI:58885"/>
        <dbReference type="ChEBI" id="CHEBI:61548"/>
        <dbReference type="EC" id="2.4.1.15"/>
    </reaction>
</comment>
<dbReference type="GO" id="GO:0003825">
    <property type="term" value="F:alpha,alpha-trehalose-phosphate synthase (UDP-forming) activity"/>
    <property type="evidence" value="ECO:0007669"/>
    <property type="project" value="UniProtKB-EC"/>
</dbReference>
<evidence type="ECO:0000256" key="11">
    <source>
        <dbReference type="ARBA" id="ARBA00048039"/>
    </source>
</evidence>
<dbReference type="GO" id="GO:0005992">
    <property type="term" value="P:trehalose biosynthetic process"/>
    <property type="evidence" value="ECO:0007669"/>
    <property type="project" value="InterPro"/>
</dbReference>
<reference evidence="12 13" key="1">
    <citation type="submission" date="2018-01" db="EMBL/GenBank/DDBJ databases">
        <title>Draft Genome Sequence of Komagataeibacter maltaceti LMG 1529, a Vinegar Producing Acetic Acid Bacterium Isolated from Malt Vinegar Brewery Acetifiers.</title>
        <authorList>
            <person name="Zhang Q."/>
            <person name="Hollensteiner J."/>
            <person name="Poehlein A."/>
            <person name="Daniel R."/>
        </authorList>
    </citation>
    <scope>NUCLEOTIDE SEQUENCE [LARGE SCALE GENOMIC DNA]</scope>
    <source>
        <strain evidence="12 13">LMG 1529</strain>
    </source>
</reference>
<comment type="pathway">
    <text evidence="1">Glycan biosynthesis; trehalose biosynthesis.</text>
</comment>
<dbReference type="EC" id="2.4.1.15" evidence="4"/>
<comment type="caution">
    <text evidence="12">The sequence shown here is derived from an EMBL/GenBank/DDBJ whole genome shotgun (WGS) entry which is preliminary data.</text>
</comment>
<comment type="subunit">
    <text evidence="3">Homotetramer.</text>
</comment>
<evidence type="ECO:0000256" key="4">
    <source>
        <dbReference type="ARBA" id="ARBA00012538"/>
    </source>
</evidence>
<evidence type="ECO:0000313" key="12">
    <source>
        <dbReference type="EMBL" id="POF62457.1"/>
    </source>
</evidence>
<gene>
    <name evidence="12" type="primary">otsA_2</name>
    <name evidence="12" type="ORF">KMAL_19440</name>
</gene>
<dbReference type="PANTHER" id="PTHR10788:SF106">
    <property type="entry name" value="BCDNA.GH08860"/>
    <property type="match status" value="1"/>
</dbReference>
<dbReference type="InterPro" id="IPR001830">
    <property type="entry name" value="Glyco_trans_20"/>
</dbReference>
<organism evidence="12 13">
    <name type="scientific">Novacetimonas maltaceti</name>
    <dbReference type="NCBI Taxonomy" id="1203393"/>
    <lineage>
        <taxon>Bacteria</taxon>
        <taxon>Pseudomonadati</taxon>
        <taxon>Pseudomonadota</taxon>
        <taxon>Alphaproteobacteria</taxon>
        <taxon>Acetobacterales</taxon>
        <taxon>Acetobacteraceae</taxon>
        <taxon>Novacetimonas</taxon>
    </lineage>
</organism>
<evidence type="ECO:0000256" key="5">
    <source>
        <dbReference type="ARBA" id="ARBA00018539"/>
    </source>
</evidence>
<dbReference type="FunFam" id="3.40.50.2000:FF:000024">
    <property type="entry name" value="Trehalose-6-phosphate synthase"/>
    <property type="match status" value="1"/>
</dbReference>